<gene>
    <name evidence="2" type="ORF">Glove_88g133</name>
</gene>
<evidence type="ECO:0000313" key="3">
    <source>
        <dbReference type="Proteomes" id="UP000266861"/>
    </source>
</evidence>
<dbReference type="Proteomes" id="UP000266861">
    <property type="component" value="Unassembled WGS sequence"/>
</dbReference>
<comment type="caution">
    <text evidence="2">The sequence shown here is derived from an EMBL/GenBank/DDBJ whole genome shotgun (WGS) entry which is preliminary data.</text>
</comment>
<feature type="compositionally biased region" description="Low complexity" evidence="1">
    <location>
        <begin position="51"/>
        <end position="63"/>
    </location>
</feature>
<name>A0A397J5V9_9GLOM</name>
<sequence>MNILILNNHFHPEQILFDENFIYDIANDDEIGGTIKINSIDDNDENLIYYSSGRTSRGGSSSSRFRDGSEMVTLSSCGGSGNDDDSEGNGSDGDNNNNNSGSKNEIFQRRNIWMGKCNG</sequence>
<protein>
    <submittedName>
        <fullName evidence="2">Uncharacterized protein</fullName>
    </submittedName>
</protein>
<accession>A0A397J5V9</accession>
<feature type="compositionally biased region" description="Low complexity" evidence="1">
    <location>
        <begin position="88"/>
        <end position="102"/>
    </location>
</feature>
<feature type="region of interest" description="Disordered" evidence="1">
    <location>
        <begin position="51"/>
        <end position="110"/>
    </location>
</feature>
<organism evidence="2 3">
    <name type="scientific">Diversispora epigaea</name>
    <dbReference type="NCBI Taxonomy" id="1348612"/>
    <lineage>
        <taxon>Eukaryota</taxon>
        <taxon>Fungi</taxon>
        <taxon>Fungi incertae sedis</taxon>
        <taxon>Mucoromycota</taxon>
        <taxon>Glomeromycotina</taxon>
        <taxon>Glomeromycetes</taxon>
        <taxon>Diversisporales</taxon>
        <taxon>Diversisporaceae</taxon>
        <taxon>Diversispora</taxon>
    </lineage>
</organism>
<evidence type="ECO:0000256" key="1">
    <source>
        <dbReference type="SAM" id="MobiDB-lite"/>
    </source>
</evidence>
<proteinExistence type="predicted"/>
<dbReference type="AlphaFoldDB" id="A0A397J5V9"/>
<evidence type="ECO:0000313" key="2">
    <source>
        <dbReference type="EMBL" id="RHZ83705.1"/>
    </source>
</evidence>
<dbReference type="EMBL" id="PQFF01000084">
    <property type="protein sequence ID" value="RHZ83705.1"/>
    <property type="molecule type" value="Genomic_DNA"/>
</dbReference>
<reference evidence="2 3" key="1">
    <citation type="submission" date="2018-08" db="EMBL/GenBank/DDBJ databases">
        <title>Genome and evolution of the arbuscular mycorrhizal fungus Diversispora epigaea (formerly Glomus versiforme) and its bacterial endosymbionts.</title>
        <authorList>
            <person name="Sun X."/>
            <person name="Fei Z."/>
            <person name="Harrison M."/>
        </authorList>
    </citation>
    <scope>NUCLEOTIDE SEQUENCE [LARGE SCALE GENOMIC DNA]</scope>
    <source>
        <strain evidence="2 3">IT104</strain>
    </source>
</reference>
<keyword evidence="3" id="KW-1185">Reference proteome</keyword>